<dbReference type="SUPFAM" id="SSF52200">
    <property type="entry name" value="Toll/Interleukin receptor TIR domain"/>
    <property type="match status" value="1"/>
</dbReference>
<dbReference type="InterPro" id="IPR035897">
    <property type="entry name" value="Toll_tir_struct_dom_sf"/>
</dbReference>
<evidence type="ECO:0000313" key="3">
    <source>
        <dbReference type="Proteomes" id="UP000697998"/>
    </source>
</evidence>
<dbReference type="Proteomes" id="UP000697998">
    <property type="component" value="Unassembled WGS sequence"/>
</dbReference>
<proteinExistence type="predicted"/>
<sequence>MAKVIFLSHAGADAAKALAVANCLQSAGIDVRFDRQELRLGDVFLTFMEQALSTSDYCLLLWSRQAAATEWVRMEWEAALYRSVQEKRGFLVAALLEDLPLPALLAPRLRADLFPELQPGLGRIIDTWLADRVAEQQTQRPVASAPLAQGATPGTSTVYVTSEAFGITTPLTVNLDAPAGIYLDQLVDTFRLPKVFDHDGRIGVRFSYRLKLGDVSLERGLPLATQQVVDRSVLWLETVMTPYAQSDPMAGALQPAVFRHSGLSAGLPPASGLTIGERNEAESRARRALEQAVERGGLGPP</sequence>
<name>A0A935PZY2_9PROT</name>
<dbReference type="InterPro" id="IPR000157">
    <property type="entry name" value="TIR_dom"/>
</dbReference>
<dbReference type="AlphaFoldDB" id="A0A935PZY2"/>
<comment type="caution">
    <text evidence="2">The sequence shown here is derived from an EMBL/GenBank/DDBJ whole genome shotgun (WGS) entry which is preliminary data.</text>
</comment>
<protein>
    <submittedName>
        <fullName evidence="2">Toll/interleukin-1 receptor domain-containing protein</fullName>
    </submittedName>
</protein>
<organism evidence="2 3">
    <name type="scientific">Candidatus Accumulibacter proximus</name>
    <dbReference type="NCBI Taxonomy" id="2954385"/>
    <lineage>
        <taxon>Bacteria</taxon>
        <taxon>Pseudomonadati</taxon>
        <taxon>Pseudomonadota</taxon>
        <taxon>Betaproteobacteria</taxon>
        <taxon>Candidatus Accumulibacter</taxon>
    </lineage>
</organism>
<evidence type="ECO:0000259" key="1">
    <source>
        <dbReference type="Pfam" id="PF13676"/>
    </source>
</evidence>
<dbReference type="Gene3D" id="3.40.50.10140">
    <property type="entry name" value="Toll/interleukin-1 receptor homology (TIR) domain"/>
    <property type="match status" value="1"/>
</dbReference>
<dbReference type="EMBL" id="JADJMH010000012">
    <property type="protein sequence ID" value="MBK7675544.1"/>
    <property type="molecule type" value="Genomic_DNA"/>
</dbReference>
<reference evidence="2 3" key="1">
    <citation type="submission" date="2020-10" db="EMBL/GenBank/DDBJ databases">
        <title>Connecting structure to function with the recovery of over 1000 high-quality activated sludge metagenome-assembled genomes encoding full-length rRNA genes using long-read sequencing.</title>
        <authorList>
            <person name="Singleton C.M."/>
            <person name="Petriglieri F."/>
            <person name="Kristensen J.M."/>
            <person name="Kirkegaard R.H."/>
            <person name="Michaelsen T.Y."/>
            <person name="Andersen M.H."/>
            <person name="Karst S.M."/>
            <person name="Dueholm M.S."/>
            <person name="Nielsen P.H."/>
            <person name="Albertsen M."/>
        </authorList>
    </citation>
    <scope>NUCLEOTIDE SEQUENCE [LARGE SCALE GENOMIC DNA]</scope>
    <source>
        <strain evidence="2">EsbW_18-Q3-R4-48_BATAC.285</strain>
    </source>
</reference>
<dbReference type="Pfam" id="PF13676">
    <property type="entry name" value="TIR_2"/>
    <property type="match status" value="1"/>
</dbReference>
<keyword evidence="2" id="KW-0675">Receptor</keyword>
<dbReference type="GO" id="GO:0007165">
    <property type="term" value="P:signal transduction"/>
    <property type="evidence" value="ECO:0007669"/>
    <property type="project" value="InterPro"/>
</dbReference>
<gene>
    <name evidence="2" type="ORF">IPJ27_12760</name>
</gene>
<accession>A0A935PZY2</accession>
<feature type="domain" description="TIR" evidence="1">
    <location>
        <begin position="5"/>
        <end position="114"/>
    </location>
</feature>
<evidence type="ECO:0000313" key="2">
    <source>
        <dbReference type="EMBL" id="MBK7675544.1"/>
    </source>
</evidence>